<evidence type="ECO:0000256" key="1">
    <source>
        <dbReference type="SAM" id="MobiDB-lite"/>
    </source>
</evidence>
<evidence type="ECO:0000313" key="3">
    <source>
        <dbReference type="Proteomes" id="UP000502756"/>
    </source>
</evidence>
<reference evidence="2 3" key="1">
    <citation type="submission" date="2020-05" db="EMBL/GenBank/DDBJ databases">
        <title>Genome sequencing of Spirosoma sp. TS118.</title>
        <authorList>
            <person name="Lee J.-H."/>
            <person name="Jeong S."/>
            <person name="Zhao L."/>
            <person name="Jung J.-H."/>
            <person name="Kim M.-K."/>
            <person name="Lim S."/>
        </authorList>
    </citation>
    <scope>NUCLEOTIDE SEQUENCE [LARGE SCALE GENOMIC DNA]</scope>
    <source>
        <strain evidence="2 3">TS118</strain>
    </source>
</reference>
<evidence type="ECO:0000313" key="2">
    <source>
        <dbReference type="EMBL" id="QJW90103.1"/>
    </source>
</evidence>
<sequence length="95" mass="10048">MTFSINLKADQITVNGGTRAITSAGQYTQEYGGNGFDSNVGNNPSTFTINCSSSDCVTPPALPWLSRRRPRPATPPPTSTPLRVRSVLPTPAQAA</sequence>
<accession>A0A6M5YA83</accession>
<dbReference type="RefSeq" id="WP_171739947.1">
    <property type="nucleotide sequence ID" value="NZ_CP053435.1"/>
</dbReference>
<organism evidence="2 3">
    <name type="scientific">Spirosoma taeanense</name>
    <dbReference type="NCBI Taxonomy" id="2735870"/>
    <lineage>
        <taxon>Bacteria</taxon>
        <taxon>Pseudomonadati</taxon>
        <taxon>Bacteroidota</taxon>
        <taxon>Cytophagia</taxon>
        <taxon>Cytophagales</taxon>
        <taxon>Cytophagaceae</taxon>
        <taxon>Spirosoma</taxon>
    </lineage>
</organism>
<dbReference type="KEGG" id="stae:HNV11_12315"/>
<gene>
    <name evidence="2" type="ORF">HNV11_12315</name>
</gene>
<name>A0A6M5YA83_9BACT</name>
<feature type="region of interest" description="Disordered" evidence="1">
    <location>
        <begin position="62"/>
        <end position="95"/>
    </location>
</feature>
<proteinExistence type="predicted"/>
<dbReference type="EMBL" id="CP053435">
    <property type="protein sequence ID" value="QJW90103.1"/>
    <property type="molecule type" value="Genomic_DNA"/>
</dbReference>
<dbReference type="AlphaFoldDB" id="A0A6M5YA83"/>
<protein>
    <submittedName>
        <fullName evidence="2">Uncharacterized protein</fullName>
    </submittedName>
</protein>
<keyword evidence="3" id="KW-1185">Reference proteome</keyword>
<dbReference type="Proteomes" id="UP000502756">
    <property type="component" value="Chromosome"/>
</dbReference>